<comment type="caution">
    <text evidence="1">The sequence shown here is derived from an EMBL/GenBank/DDBJ whole genome shotgun (WGS) entry which is preliminary data.</text>
</comment>
<dbReference type="Proteomes" id="UP000018852">
    <property type="component" value="Unassembled WGS sequence"/>
</dbReference>
<evidence type="ECO:0000313" key="2">
    <source>
        <dbReference type="Proteomes" id="UP000018852"/>
    </source>
</evidence>
<gene>
    <name evidence="1" type="ORF">Q605_AUC00802G0004</name>
</gene>
<evidence type="ECO:0000313" key="1">
    <source>
        <dbReference type="EMBL" id="ETJ03697.1"/>
    </source>
</evidence>
<protein>
    <submittedName>
        <fullName evidence="1">Uncharacterized protein</fullName>
    </submittedName>
</protein>
<dbReference type="PATRIC" id="fig|1403939.3.peg.1125"/>
<dbReference type="AlphaFoldDB" id="W1VCK8"/>
<accession>W1VCK8</accession>
<reference evidence="1 2" key="1">
    <citation type="submission" date="2013-12" db="EMBL/GenBank/DDBJ databases">
        <title>A Varibaculum cambriense genome reconstructed from a premature infant gut community with otherwise low bacterial novelty that shifts toward anaerobic metabolism during the third week of life.</title>
        <authorList>
            <person name="Brown C.T."/>
            <person name="Sharon I."/>
            <person name="Thomas B.C."/>
            <person name="Castelle C.J."/>
            <person name="Morowitz M.J."/>
            <person name="Banfield J.F."/>
        </authorList>
    </citation>
    <scope>NUCLEOTIDE SEQUENCE [LARGE SCALE GENOMIC DNA]</scope>
    <source>
        <strain evidence="2">DORA_12</strain>
    </source>
</reference>
<dbReference type="EMBL" id="AZLV01000802">
    <property type="protein sequence ID" value="ETJ03697.1"/>
    <property type="molecule type" value="Genomic_DNA"/>
</dbReference>
<name>W1VCK8_9ACTO</name>
<sequence>MSATDKVDYVLTGSRAGTTTRHVMAGSPVATRTLGGPDRARVAVRRLCRGVAVTRVPADVEHADRDIRLAYEAGRLCGTCRTRWLQAQGHTDDLDTPSLLDLVEAAA</sequence>
<organism evidence="1 2">
    <name type="scientific">Actinomyces urogenitalis DORA_12</name>
    <dbReference type="NCBI Taxonomy" id="1403939"/>
    <lineage>
        <taxon>Bacteria</taxon>
        <taxon>Bacillati</taxon>
        <taxon>Actinomycetota</taxon>
        <taxon>Actinomycetes</taxon>
        <taxon>Actinomycetales</taxon>
        <taxon>Actinomycetaceae</taxon>
        <taxon>Actinomyces</taxon>
    </lineage>
</organism>
<proteinExistence type="predicted"/>